<feature type="compositionally biased region" description="Acidic residues" evidence="7">
    <location>
        <begin position="182"/>
        <end position="203"/>
    </location>
</feature>
<feature type="compositionally biased region" description="Basic and acidic residues" evidence="7">
    <location>
        <begin position="239"/>
        <end position="252"/>
    </location>
</feature>
<dbReference type="InterPro" id="IPR007695">
    <property type="entry name" value="DNA_mismatch_repair_MutS-lik_N"/>
</dbReference>
<dbReference type="Gene3D" id="3.40.1170.10">
    <property type="entry name" value="DNA repair protein MutS, domain I"/>
    <property type="match status" value="1"/>
</dbReference>
<dbReference type="Gene3D" id="1.10.1420.10">
    <property type="match status" value="2"/>
</dbReference>
<dbReference type="Gene3D" id="2.30.30.140">
    <property type="match status" value="1"/>
</dbReference>
<dbReference type="Pfam" id="PF01624">
    <property type="entry name" value="MutS_I"/>
    <property type="match status" value="1"/>
</dbReference>
<feature type="domain" description="Tudor" evidence="8">
    <location>
        <begin position="99"/>
        <end position="157"/>
    </location>
</feature>
<dbReference type="PANTHER" id="PTHR11361">
    <property type="entry name" value="DNA MISMATCH REPAIR PROTEIN MUTS FAMILY MEMBER"/>
    <property type="match status" value="1"/>
</dbReference>
<dbReference type="InterPro" id="IPR017261">
    <property type="entry name" value="DNA_mismatch_repair_MutS/MSH"/>
</dbReference>
<feature type="compositionally biased region" description="Pro residues" evidence="7">
    <location>
        <begin position="45"/>
        <end position="63"/>
    </location>
</feature>
<dbReference type="EMBL" id="LR862145">
    <property type="protein sequence ID" value="CAD1826521.1"/>
    <property type="molecule type" value="Genomic_DNA"/>
</dbReference>
<dbReference type="Pfam" id="PF05190">
    <property type="entry name" value="MutS_IV"/>
    <property type="match status" value="1"/>
</dbReference>
<dbReference type="SUPFAM" id="SSF55271">
    <property type="entry name" value="DNA repair protein MutS, domain I"/>
    <property type="match status" value="1"/>
</dbReference>
<feature type="region of interest" description="Disordered" evidence="7">
    <location>
        <begin position="237"/>
        <end position="264"/>
    </location>
</feature>
<dbReference type="InterPro" id="IPR007860">
    <property type="entry name" value="DNA_mmatch_repair_MutS_con_dom"/>
</dbReference>
<name>A0A6V7P6T4_ANACO</name>
<dbReference type="SMART" id="SM00534">
    <property type="entry name" value="MUTSac"/>
    <property type="match status" value="1"/>
</dbReference>
<dbReference type="AlphaFoldDB" id="A0A6V7P6T4"/>
<proteinExistence type="inferred from homology"/>
<dbReference type="FunFam" id="1.10.1420.10:FF:000005">
    <property type="entry name" value="DNA mismatch repair protein"/>
    <property type="match status" value="1"/>
</dbReference>
<dbReference type="GO" id="GO:0030983">
    <property type="term" value="F:mismatched DNA binding"/>
    <property type="evidence" value="ECO:0007669"/>
    <property type="project" value="UniProtKB-UniRule"/>
</dbReference>
<dbReference type="GO" id="GO:0005634">
    <property type="term" value="C:nucleus"/>
    <property type="evidence" value="ECO:0007669"/>
    <property type="project" value="TreeGrafter"/>
</dbReference>
<evidence type="ECO:0000256" key="5">
    <source>
        <dbReference type="PIRNR" id="PIRNR037677"/>
    </source>
</evidence>
<dbReference type="CDD" id="cd20404">
    <property type="entry name" value="Tudor_Agenet_AtEML-like"/>
    <property type="match status" value="1"/>
</dbReference>
<organism evidence="11">
    <name type="scientific">Ananas comosus var. bracteatus</name>
    <name type="common">red pineapple</name>
    <dbReference type="NCBI Taxonomy" id="296719"/>
    <lineage>
        <taxon>Eukaryota</taxon>
        <taxon>Viridiplantae</taxon>
        <taxon>Streptophyta</taxon>
        <taxon>Embryophyta</taxon>
        <taxon>Tracheophyta</taxon>
        <taxon>Spermatophyta</taxon>
        <taxon>Magnoliopsida</taxon>
        <taxon>Liliopsida</taxon>
        <taxon>Poales</taxon>
        <taxon>Bromeliaceae</taxon>
        <taxon>Bromelioideae</taxon>
        <taxon>Ananas</taxon>
    </lineage>
</organism>
<evidence type="ECO:0000259" key="10">
    <source>
        <dbReference type="SMART" id="SM00534"/>
    </source>
</evidence>
<evidence type="ECO:0000313" key="11">
    <source>
        <dbReference type="EMBL" id="CAD1826521.1"/>
    </source>
</evidence>
<dbReference type="SUPFAM" id="SSF53150">
    <property type="entry name" value="DNA repair protein MutS, domain II"/>
    <property type="match status" value="1"/>
</dbReference>
<protein>
    <recommendedName>
        <fullName evidence="5">DNA mismatch repair protein</fullName>
    </recommendedName>
</protein>
<sequence length="1170" mass="129861">MAPSRRLSNGRSPLLRKQSQITSFFASPTVNPSPNSNGDDNPSPTANPNPNPNPNSKPAPKLNPSPSRGKQKKTPLVIPPTSSSNPKTPSAAEKKAAYSTDAVGKRIRVFWPLDKAWYDGCVKSFDENSGKHLVQYDDGEEEAVELAKEKIEWVEEEQPRKLRRLKRLSASVKINGGKSDNDDGENGDDSTDDEDWEEEEEEVIVSSRGRRSRNSSLPRKRKKIDVEKLECTKQISFNEGRERSSSKVEAKRTGSSTSVPMNNDLRGQVLDTIDSTLTGSAERFAKREAEKFRFLREGRKDAKGRRPGDVNYDPRTLYLPPEFLKSLSGGQGEQPHCGFPEKNFSMNLEKLARKGYRVLVVEQTETPEQLELRRKEMGSKDKVVKREICAMVTKGTLTEGESLLMNPDASYLMSITENYQANENQNEKDTIIGVCMVDVSTSKFIVGQFGDDSERHSLCSILSELRPVEVIKPSKMLKFWDAEKTIAEICKYYCQSNSDISTDIDNVRNDSVTLPLVLNELVSAGTGGSCALSALGGCLFYLRQAFLGDALLKCAEFEPLPCSGHDRTLQKPYMILDAAALENLEILENIKNGGPSGTLFAQLDHCITAFGKRLLKAWIARPLYDRKSILERQDAIAGFKGDGLASALEFRKVLSRLPDMERLVSRLFASCEANGRNAKRVVLYEDAAKKQLQELTATLRGCQLMDQACSSLNAMLASTESTLLHHLLTTGKGLPDISPVLDHFKDAFDWSEADCTGRIIPHEGCDVEYDAACYAIREIESSLSKHLKEQRKVLGDLSINYVTVGKDTFLLEVPESLRGAVPKNYELQSSKKGYFRYWTPKIKELLSELSQAEAEKESALKGILQRLIRQFTEHHSKWRQLVSTTAELDVLISLAIASDYYEGPTCHPIIKEISCTDVIPSLSAKSLGHPILRSDALGKGSFVPNDIGADVPAESFEFSPIDRIFVRMGARDHIIAGQSTFLVELMETASMLSSATKNSLVAIDELGRGTSTSDGQAIAASVLEHLVHHIQCRGLFSTHYHRLAAEYEKDDKVALYHMACQVGKGKGGVEEVTFLYRLTPGSCPKSYGVNVARLAGIPASVLRKAMEKSSGFESNYGKQRVGSNDKIDEVAVIKELLRIVEAWSHRENEALNKNLFHEVLQRARMLASRN</sequence>
<dbReference type="InterPro" id="IPR045076">
    <property type="entry name" value="MutS"/>
</dbReference>
<keyword evidence="3 5" id="KW-0067">ATP-binding</keyword>
<evidence type="ECO:0000256" key="3">
    <source>
        <dbReference type="ARBA" id="ARBA00022840"/>
    </source>
</evidence>
<feature type="compositionally biased region" description="Polar residues" evidence="7">
    <location>
        <begin position="1"/>
        <end position="30"/>
    </location>
</feature>
<gene>
    <name evidence="11" type="ORF">CB5_LOCUS9732</name>
</gene>
<dbReference type="InterPro" id="IPR036678">
    <property type="entry name" value="MutS_con_dom_sf"/>
</dbReference>
<keyword evidence="5 6" id="KW-0234">DNA repair</keyword>
<comment type="similarity">
    <text evidence="5 6">Belongs to the DNA mismatch repair MutS family.</text>
</comment>
<dbReference type="SUPFAM" id="SSF52540">
    <property type="entry name" value="P-loop containing nucleoside triphosphate hydrolases"/>
    <property type="match status" value="1"/>
</dbReference>
<dbReference type="GO" id="GO:0006298">
    <property type="term" value="P:mismatch repair"/>
    <property type="evidence" value="ECO:0007669"/>
    <property type="project" value="InterPro"/>
</dbReference>
<evidence type="ECO:0000256" key="7">
    <source>
        <dbReference type="SAM" id="MobiDB-lite"/>
    </source>
</evidence>
<dbReference type="InterPro" id="IPR000432">
    <property type="entry name" value="DNA_mismatch_repair_MutS_C"/>
</dbReference>
<reference evidence="11" key="1">
    <citation type="submission" date="2020-07" db="EMBL/GenBank/DDBJ databases">
        <authorList>
            <person name="Lin J."/>
        </authorList>
    </citation>
    <scope>NUCLEOTIDE SEQUENCE</scope>
</reference>
<accession>A0A6V7P6T4</accession>
<comment type="function">
    <text evidence="5 6">Component of the post-replicative DNA mismatch repair system (MMR).</text>
</comment>
<dbReference type="Pfam" id="PF05192">
    <property type="entry name" value="MutS_III"/>
    <property type="match status" value="1"/>
</dbReference>
<keyword evidence="2 5" id="KW-0227">DNA damage</keyword>
<dbReference type="SUPFAM" id="SSF48334">
    <property type="entry name" value="DNA repair protein MutS, domain III"/>
    <property type="match status" value="1"/>
</dbReference>
<dbReference type="InterPro" id="IPR007696">
    <property type="entry name" value="DNA_mismatch_repair_MutS_core"/>
</dbReference>
<dbReference type="PIRSF" id="PIRSF037677">
    <property type="entry name" value="DNA_mis_repair_Msh6"/>
    <property type="match status" value="1"/>
</dbReference>
<dbReference type="GO" id="GO:0005524">
    <property type="term" value="F:ATP binding"/>
    <property type="evidence" value="ECO:0007669"/>
    <property type="project" value="UniProtKB-UniRule"/>
</dbReference>
<dbReference type="InterPro" id="IPR002999">
    <property type="entry name" value="Tudor"/>
</dbReference>
<dbReference type="InterPro" id="IPR016151">
    <property type="entry name" value="DNA_mismatch_repair_MutS_N"/>
</dbReference>
<feature type="region of interest" description="Disordered" evidence="7">
    <location>
        <begin position="1"/>
        <end position="99"/>
    </location>
</feature>
<feature type="domain" description="DNA mismatch repair protein MutS core" evidence="9">
    <location>
        <begin position="594"/>
        <end position="935"/>
    </location>
</feature>
<evidence type="ECO:0000259" key="8">
    <source>
        <dbReference type="SMART" id="SM00333"/>
    </source>
</evidence>
<dbReference type="InterPro" id="IPR007861">
    <property type="entry name" value="DNA_mismatch_repair_MutS_clamp"/>
</dbReference>
<feature type="domain" description="DNA mismatch repair proteins mutS family" evidence="10">
    <location>
        <begin position="947"/>
        <end position="1110"/>
    </location>
</feature>
<feature type="compositionally biased region" description="Low complexity" evidence="7">
    <location>
        <begin position="32"/>
        <end position="44"/>
    </location>
</feature>
<feature type="compositionally biased region" description="Basic residues" evidence="7">
    <location>
        <begin position="208"/>
        <end position="221"/>
    </location>
</feature>
<dbReference type="SMART" id="SM00533">
    <property type="entry name" value="MUTSd"/>
    <property type="match status" value="1"/>
</dbReference>
<dbReference type="Gene3D" id="3.30.420.110">
    <property type="entry name" value="MutS, connector domain"/>
    <property type="match status" value="2"/>
</dbReference>
<dbReference type="InterPro" id="IPR027417">
    <property type="entry name" value="P-loop_NTPase"/>
</dbReference>
<evidence type="ECO:0000256" key="6">
    <source>
        <dbReference type="RuleBase" id="RU003756"/>
    </source>
</evidence>
<dbReference type="Pfam" id="PF00488">
    <property type="entry name" value="MutS_V"/>
    <property type="match status" value="1"/>
</dbReference>
<evidence type="ECO:0000256" key="2">
    <source>
        <dbReference type="ARBA" id="ARBA00022763"/>
    </source>
</evidence>
<keyword evidence="1 5" id="KW-0547">Nucleotide-binding</keyword>
<dbReference type="SMART" id="SM00333">
    <property type="entry name" value="TUDOR"/>
    <property type="match status" value="1"/>
</dbReference>
<dbReference type="Gene3D" id="3.40.50.300">
    <property type="entry name" value="P-loop containing nucleotide triphosphate hydrolases"/>
    <property type="match status" value="1"/>
</dbReference>
<feature type="region of interest" description="Disordered" evidence="7">
    <location>
        <begin position="164"/>
        <end position="221"/>
    </location>
</feature>
<evidence type="ECO:0000256" key="1">
    <source>
        <dbReference type="ARBA" id="ARBA00022741"/>
    </source>
</evidence>
<dbReference type="GO" id="GO:0140664">
    <property type="term" value="F:ATP-dependent DNA damage sensor activity"/>
    <property type="evidence" value="ECO:0007669"/>
    <property type="project" value="InterPro"/>
</dbReference>
<keyword evidence="4 5" id="KW-0238">DNA-binding</keyword>
<dbReference type="InterPro" id="IPR036187">
    <property type="entry name" value="DNA_mismatch_repair_MutS_sf"/>
</dbReference>
<dbReference type="PANTHER" id="PTHR11361:SF150">
    <property type="entry name" value="DNA MISMATCH REPAIR PROTEIN MSH6"/>
    <property type="match status" value="1"/>
</dbReference>
<dbReference type="Pfam" id="PF05188">
    <property type="entry name" value="MutS_II"/>
    <property type="match status" value="1"/>
</dbReference>
<dbReference type="SUPFAM" id="SSF63748">
    <property type="entry name" value="Tudor/PWWP/MBT"/>
    <property type="match status" value="1"/>
</dbReference>
<evidence type="ECO:0000259" key="9">
    <source>
        <dbReference type="SMART" id="SM00533"/>
    </source>
</evidence>
<feature type="compositionally biased region" description="Low complexity" evidence="7">
    <location>
        <begin position="79"/>
        <end position="90"/>
    </location>
</feature>
<evidence type="ECO:0000256" key="4">
    <source>
        <dbReference type="ARBA" id="ARBA00023125"/>
    </source>
</evidence>